<dbReference type="PROSITE" id="PS50109">
    <property type="entry name" value="HIS_KIN"/>
    <property type="match status" value="1"/>
</dbReference>
<evidence type="ECO:0000259" key="9">
    <source>
        <dbReference type="PROSITE" id="PS50109"/>
    </source>
</evidence>
<dbReference type="Proteomes" id="UP000005496">
    <property type="component" value="Unassembled WGS sequence"/>
</dbReference>
<dbReference type="Gene3D" id="1.10.287.130">
    <property type="match status" value="1"/>
</dbReference>
<dbReference type="GO" id="GO:0016020">
    <property type="term" value="C:membrane"/>
    <property type="evidence" value="ECO:0007669"/>
    <property type="project" value="UniProtKB-SubCell"/>
</dbReference>
<dbReference type="EMBL" id="ACJN02000001">
    <property type="protein sequence ID" value="EFI36123.1"/>
    <property type="molecule type" value="Genomic_DNA"/>
</dbReference>
<keyword evidence="4" id="KW-0808">Transferase</keyword>
<gene>
    <name evidence="11" type="ORF">Dthio_PD3576</name>
</gene>
<dbReference type="FunFam" id="3.30.565.10:FF:000006">
    <property type="entry name" value="Sensor histidine kinase WalK"/>
    <property type="match status" value="1"/>
</dbReference>
<dbReference type="SUPFAM" id="SSF47384">
    <property type="entry name" value="Homodimeric domain of signal transducing histidine kinase"/>
    <property type="match status" value="1"/>
</dbReference>
<dbReference type="PANTHER" id="PTHR42878:SF15">
    <property type="entry name" value="BACTERIOPHYTOCHROME"/>
    <property type="match status" value="1"/>
</dbReference>
<evidence type="ECO:0000256" key="4">
    <source>
        <dbReference type="ARBA" id="ARBA00022679"/>
    </source>
</evidence>
<sequence>MTHPESDIKTFIPSRTALVYAVLAGLWIGLSDRAVALLVDDPQLLIQVQTYKGWAFVLVTAIILYCILRQQVLSWEKRTQDLIDREKQYHFLVDKSPLPIFIQTGGSFSYLNSQALNLFRASSQEQMLGKPVIDHVHPDFREKVKQRIQSLNRDKQEVPALEQVFTTIDGKNVDVNVQAVPFNFQGQDGAGVFVQDITGHKKNQEQLRAWHDLMQYIIRHDPSAIAVHDRNMNYIYVSQRYLDDYQVTRDVIGRHHYEVFPEIPDKWRQVHARALQGEVISSDDDHFIRPDGSIDYTRWQCRPWYKADGSIGGIVLYTEVITRLKQTEIQLRELNQSLEQKVRERTARLEELNRELEAFSYSVSHDLRAPLRSIDGFSQALLEDCHDQLDDEGKDYLQRVRSATQRMGHLIDEMLKLSRISKAELKPLPVDLSQLARKVCTELSQENPDHHVDIQIQETLTAQADPALMEILLENLLSNAWKFTKDNPDAAIEVGQKVLDSQEVFFIADNGAGFDMQYAQQLFAPFKRLHSADKYPGTGIGLATCARIVKKHQGRIWADSEPEKGTTFFFTLGGGEN</sequence>
<keyword evidence="8" id="KW-1133">Transmembrane helix</keyword>
<dbReference type="InterPro" id="IPR003594">
    <property type="entry name" value="HATPase_dom"/>
</dbReference>
<dbReference type="GO" id="GO:0030295">
    <property type="term" value="F:protein kinase activator activity"/>
    <property type="evidence" value="ECO:0007669"/>
    <property type="project" value="TreeGrafter"/>
</dbReference>
<dbReference type="Pfam" id="PF00989">
    <property type="entry name" value="PAS"/>
    <property type="match status" value="1"/>
</dbReference>
<evidence type="ECO:0000313" key="11">
    <source>
        <dbReference type="EMBL" id="EFI36123.1"/>
    </source>
</evidence>
<dbReference type="Pfam" id="PF02518">
    <property type="entry name" value="HATPase_c"/>
    <property type="match status" value="1"/>
</dbReference>
<dbReference type="Pfam" id="PF00512">
    <property type="entry name" value="HisKA"/>
    <property type="match status" value="1"/>
</dbReference>
<name>D6SJS0_9BACT</name>
<evidence type="ECO:0000256" key="1">
    <source>
        <dbReference type="ARBA" id="ARBA00000085"/>
    </source>
</evidence>
<dbReference type="PRINTS" id="PR00344">
    <property type="entry name" value="BCTRLSENSOR"/>
</dbReference>
<keyword evidence="6 8" id="KW-0472">Membrane</keyword>
<dbReference type="Pfam" id="PF08448">
    <property type="entry name" value="PAS_4"/>
    <property type="match status" value="1"/>
</dbReference>
<dbReference type="SMART" id="SM00388">
    <property type="entry name" value="HisKA"/>
    <property type="match status" value="1"/>
</dbReference>
<dbReference type="GO" id="GO:0007234">
    <property type="term" value="P:osmosensory signaling via phosphorelay pathway"/>
    <property type="evidence" value="ECO:0007669"/>
    <property type="project" value="TreeGrafter"/>
</dbReference>
<organism evidence="11 12">
    <name type="scientific">Desulfonatronospira thiodismutans ASO3-1</name>
    <dbReference type="NCBI Taxonomy" id="555779"/>
    <lineage>
        <taxon>Bacteria</taxon>
        <taxon>Pseudomonadati</taxon>
        <taxon>Thermodesulfobacteriota</taxon>
        <taxon>Desulfovibrionia</taxon>
        <taxon>Desulfovibrionales</taxon>
        <taxon>Desulfonatronovibrionaceae</taxon>
        <taxon>Desulfonatronospira</taxon>
    </lineage>
</organism>
<dbReference type="InterPro" id="IPR013767">
    <property type="entry name" value="PAS_fold"/>
</dbReference>
<accession>D6SJS0</accession>
<dbReference type="InterPro" id="IPR035965">
    <property type="entry name" value="PAS-like_dom_sf"/>
</dbReference>
<dbReference type="InterPro" id="IPR036097">
    <property type="entry name" value="HisK_dim/P_sf"/>
</dbReference>
<dbReference type="GO" id="GO:0000156">
    <property type="term" value="F:phosphorelay response regulator activity"/>
    <property type="evidence" value="ECO:0007669"/>
    <property type="project" value="TreeGrafter"/>
</dbReference>
<dbReference type="SUPFAM" id="SSF55874">
    <property type="entry name" value="ATPase domain of HSP90 chaperone/DNA topoisomerase II/histidine kinase"/>
    <property type="match status" value="1"/>
</dbReference>
<keyword evidence="7" id="KW-0175">Coiled coil</keyword>
<dbReference type="GO" id="GO:0000155">
    <property type="term" value="F:phosphorelay sensor kinase activity"/>
    <property type="evidence" value="ECO:0007669"/>
    <property type="project" value="InterPro"/>
</dbReference>
<dbReference type="OrthoDB" id="5524356at2"/>
<dbReference type="FunFam" id="1.10.287.130:FF:000070">
    <property type="entry name" value="Histidine kinase sensor protein"/>
    <property type="match status" value="1"/>
</dbReference>
<keyword evidence="3" id="KW-0597">Phosphoprotein</keyword>
<evidence type="ECO:0000259" key="10">
    <source>
        <dbReference type="PROSITE" id="PS50113"/>
    </source>
</evidence>
<evidence type="ECO:0000256" key="5">
    <source>
        <dbReference type="ARBA" id="ARBA00022777"/>
    </source>
</evidence>
<keyword evidence="5 11" id="KW-0418">Kinase</keyword>
<dbReference type="SMART" id="SM00091">
    <property type="entry name" value="PAS"/>
    <property type="match status" value="2"/>
</dbReference>
<dbReference type="InterPro" id="IPR005467">
    <property type="entry name" value="His_kinase_dom"/>
</dbReference>
<reference evidence="11" key="1">
    <citation type="submission" date="2010-05" db="EMBL/GenBank/DDBJ databases">
        <title>The draft genome of Desulfonatronospira thiodismutans ASO3-1.</title>
        <authorList>
            <consortium name="US DOE Joint Genome Institute (JGI-PGF)"/>
            <person name="Lucas S."/>
            <person name="Copeland A."/>
            <person name="Lapidus A."/>
            <person name="Cheng J.-F."/>
            <person name="Bruce D."/>
            <person name="Goodwin L."/>
            <person name="Pitluck S."/>
            <person name="Chertkov O."/>
            <person name="Brettin T."/>
            <person name="Detter J.C."/>
            <person name="Han C."/>
            <person name="Land M.L."/>
            <person name="Hauser L."/>
            <person name="Kyrpides N."/>
            <person name="Mikhailova N."/>
            <person name="Muyzer G."/>
            <person name="Woyke T."/>
        </authorList>
    </citation>
    <scope>NUCLEOTIDE SEQUENCE [LARGE SCALE GENOMIC DNA]</scope>
    <source>
        <strain evidence="11">ASO3-1</strain>
    </source>
</reference>
<dbReference type="InterPro" id="IPR036890">
    <property type="entry name" value="HATPase_C_sf"/>
</dbReference>
<dbReference type="PANTHER" id="PTHR42878">
    <property type="entry name" value="TWO-COMPONENT HISTIDINE KINASE"/>
    <property type="match status" value="1"/>
</dbReference>
<keyword evidence="8" id="KW-0812">Transmembrane</keyword>
<proteinExistence type="predicted"/>
<dbReference type="NCBIfam" id="TIGR00229">
    <property type="entry name" value="sensory_box"/>
    <property type="match status" value="2"/>
</dbReference>
<dbReference type="InterPro" id="IPR050351">
    <property type="entry name" value="BphY/WalK/GraS-like"/>
</dbReference>
<dbReference type="InterPro" id="IPR003661">
    <property type="entry name" value="HisK_dim/P_dom"/>
</dbReference>
<dbReference type="InterPro" id="IPR000700">
    <property type="entry name" value="PAS-assoc_C"/>
</dbReference>
<dbReference type="InterPro" id="IPR013656">
    <property type="entry name" value="PAS_4"/>
</dbReference>
<dbReference type="InterPro" id="IPR004358">
    <property type="entry name" value="Sig_transdc_His_kin-like_C"/>
</dbReference>
<dbReference type="Gene3D" id="3.30.450.20">
    <property type="entry name" value="PAS domain"/>
    <property type="match status" value="2"/>
</dbReference>
<dbReference type="GO" id="GO:0006355">
    <property type="term" value="P:regulation of DNA-templated transcription"/>
    <property type="evidence" value="ECO:0007669"/>
    <property type="project" value="InterPro"/>
</dbReference>
<dbReference type="EC" id="2.7.13.3" evidence="2"/>
<dbReference type="PROSITE" id="PS50113">
    <property type="entry name" value="PAC"/>
    <property type="match status" value="1"/>
</dbReference>
<dbReference type="eggNOG" id="COG4251">
    <property type="taxonomic scope" value="Bacteria"/>
</dbReference>
<dbReference type="SMART" id="SM00387">
    <property type="entry name" value="HATPase_c"/>
    <property type="match status" value="1"/>
</dbReference>
<evidence type="ECO:0000256" key="6">
    <source>
        <dbReference type="ARBA" id="ARBA00023136"/>
    </source>
</evidence>
<dbReference type="SUPFAM" id="SSF55785">
    <property type="entry name" value="PYP-like sensor domain (PAS domain)"/>
    <property type="match status" value="2"/>
</dbReference>
<comment type="caution">
    <text evidence="11">The sequence shown here is derived from an EMBL/GenBank/DDBJ whole genome shotgun (WGS) entry which is preliminary data.</text>
</comment>
<evidence type="ECO:0000256" key="3">
    <source>
        <dbReference type="ARBA" id="ARBA00022553"/>
    </source>
</evidence>
<protein>
    <recommendedName>
        <fullName evidence="2">histidine kinase</fullName>
        <ecNumber evidence="2">2.7.13.3</ecNumber>
    </recommendedName>
</protein>
<feature type="transmembrane region" description="Helical" evidence="8">
    <location>
        <begin position="12"/>
        <end position="30"/>
    </location>
</feature>
<evidence type="ECO:0000256" key="2">
    <source>
        <dbReference type="ARBA" id="ARBA00012438"/>
    </source>
</evidence>
<feature type="domain" description="PAC" evidence="10">
    <location>
        <begin position="281"/>
        <end position="333"/>
    </location>
</feature>
<dbReference type="RefSeq" id="WP_008869248.1">
    <property type="nucleotide sequence ID" value="NZ_ACJN02000001.1"/>
</dbReference>
<dbReference type="InterPro" id="IPR000014">
    <property type="entry name" value="PAS"/>
</dbReference>
<dbReference type="Gene3D" id="3.30.565.10">
    <property type="entry name" value="Histidine kinase-like ATPase, C-terminal domain"/>
    <property type="match status" value="1"/>
</dbReference>
<dbReference type="AlphaFoldDB" id="D6SJS0"/>
<dbReference type="CDD" id="cd00082">
    <property type="entry name" value="HisKA"/>
    <property type="match status" value="1"/>
</dbReference>
<feature type="coiled-coil region" evidence="7">
    <location>
        <begin position="317"/>
        <end position="355"/>
    </location>
</feature>
<evidence type="ECO:0000256" key="7">
    <source>
        <dbReference type="SAM" id="Coils"/>
    </source>
</evidence>
<feature type="transmembrane region" description="Helical" evidence="8">
    <location>
        <begin position="50"/>
        <end position="68"/>
    </location>
</feature>
<comment type="catalytic activity">
    <reaction evidence="1">
        <text>ATP + protein L-histidine = ADP + protein N-phospho-L-histidine.</text>
        <dbReference type="EC" id="2.7.13.3"/>
    </reaction>
</comment>
<feature type="domain" description="Histidine kinase" evidence="9">
    <location>
        <begin position="362"/>
        <end position="576"/>
    </location>
</feature>
<evidence type="ECO:0000313" key="12">
    <source>
        <dbReference type="Proteomes" id="UP000005496"/>
    </source>
</evidence>
<evidence type="ECO:0000256" key="8">
    <source>
        <dbReference type="SAM" id="Phobius"/>
    </source>
</evidence>
<keyword evidence="12" id="KW-1185">Reference proteome</keyword>
<dbReference type="CDD" id="cd00130">
    <property type="entry name" value="PAS"/>
    <property type="match status" value="2"/>
</dbReference>